<reference evidence="2 3" key="1">
    <citation type="submission" date="2019-12" db="EMBL/GenBank/DDBJ databases">
        <title>Mucilaginibacter sp. HMF7410 genome sequencing and assembly.</title>
        <authorList>
            <person name="Kang H."/>
            <person name="Cha I."/>
            <person name="Kim H."/>
            <person name="Joh K."/>
        </authorList>
    </citation>
    <scope>NUCLEOTIDE SEQUENCE [LARGE SCALE GENOMIC DNA]</scope>
    <source>
        <strain evidence="2 3">HMF7410</strain>
    </source>
</reference>
<gene>
    <name evidence="2" type="ORF">GO621_15095</name>
</gene>
<dbReference type="Proteomes" id="UP000462014">
    <property type="component" value="Unassembled WGS sequence"/>
</dbReference>
<keyword evidence="1" id="KW-0812">Transmembrane</keyword>
<sequence>MKRNTIPKSALVCLIIGLLMTALTPLIGRYFLLPDFLKGFLNGLGLAVETFAIIKIQQSKKNMKCLASND</sequence>
<dbReference type="EMBL" id="WPIK01000014">
    <property type="protein sequence ID" value="MVN22852.1"/>
    <property type="molecule type" value="Genomic_DNA"/>
</dbReference>
<keyword evidence="3" id="KW-1185">Reference proteome</keyword>
<comment type="caution">
    <text evidence="2">The sequence shown here is derived from an EMBL/GenBank/DDBJ whole genome shotgun (WGS) entry which is preliminary data.</text>
</comment>
<dbReference type="AlphaFoldDB" id="A0A7K1SZV8"/>
<protein>
    <submittedName>
        <fullName evidence="2">Uncharacterized protein</fullName>
    </submittedName>
</protein>
<keyword evidence="1" id="KW-1133">Transmembrane helix</keyword>
<evidence type="ECO:0000313" key="3">
    <source>
        <dbReference type="Proteomes" id="UP000462014"/>
    </source>
</evidence>
<proteinExistence type="predicted"/>
<keyword evidence="1" id="KW-0472">Membrane</keyword>
<dbReference type="RefSeq" id="WP_157568508.1">
    <property type="nucleotide sequence ID" value="NZ_WPIK01000014.1"/>
</dbReference>
<organism evidence="2 3">
    <name type="scientific">Mucilaginibacter arboris</name>
    <dbReference type="NCBI Taxonomy" id="2682090"/>
    <lineage>
        <taxon>Bacteria</taxon>
        <taxon>Pseudomonadati</taxon>
        <taxon>Bacteroidota</taxon>
        <taxon>Sphingobacteriia</taxon>
        <taxon>Sphingobacteriales</taxon>
        <taxon>Sphingobacteriaceae</taxon>
        <taxon>Mucilaginibacter</taxon>
    </lineage>
</organism>
<evidence type="ECO:0000256" key="1">
    <source>
        <dbReference type="SAM" id="Phobius"/>
    </source>
</evidence>
<accession>A0A7K1SZV8</accession>
<name>A0A7K1SZV8_9SPHI</name>
<feature type="transmembrane region" description="Helical" evidence="1">
    <location>
        <begin position="12"/>
        <end position="33"/>
    </location>
</feature>
<evidence type="ECO:0000313" key="2">
    <source>
        <dbReference type="EMBL" id="MVN22852.1"/>
    </source>
</evidence>